<accession>W7TIT0</accession>
<protein>
    <submittedName>
        <fullName evidence="2">Uncharacterized protein</fullName>
    </submittedName>
</protein>
<gene>
    <name evidence="2" type="ORF">Naga_100973g1</name>
</gene>
<organism evidence="2 3">
    <name type="scientific">Nannochloropsis gaditana</name>
    <dbReference type="NCBI Taxonomy" id="72520"/>
    <lineage>
        <taxon>Eukaryota</taxon>
        <taxon>Sar</taxon>
        <taxon>Stramenopiles</taxon>
        <taxon>Ochrophyta</taxon>
        <taxon>Eustigmatophyceae</taxon>
        <taxon>Eustigmatales</taxon>
        <taxon>Monodopsidaceae</taxon>
        <taxon>Nannochloropsis</taxon>
    </lineage>
</organism>
<feature type="region of interest" description="Disordered" evidence="1">
    <location>
        <begin position="89"/>
        <end position="112"/>
    </location>
</feature>
<comment type="caution">
    <text evidence="2">The sequence shown here is derived from an EMBL/GenBank/DDBJ whole genome shotgun (WGS) entry which is preliminary data.</text>
</comment>
<evidence type="ECO:0000256" key="1">
    <source>
        <dbReference type="SAM" id="MobiDB-lite"/>
    </source>
</evidence>
<reference evidence="2 3" key="1">
    <citation type="journal article" date="2014" name="Mol. Plant">
        <title>Chromosome Scale Genome Assembly and Transcriptome Profiling of Nannochloropsis gaditana in Nitrogen Depletion.</title>
        <authorList>
            <person name="Corteggiani Carpinelli E."/>
            <person name="Telatin A."/>
            <person name="Vitulo N."/>
            <person name="Forcato C."/>
            <person name="D'Angelo M."/>
            <person name="Schiavon R."/>
            <person name="Vezzi A."/>
            <person name="Giacometti G.M."/>
            <person name="Morosinotto T."/>
            <person name="Valle G."/>
        </authorList>
    </citation>
    <scope>NUCLEOTIDE SEQUENCE [LARGE SCALE GENOMIC DNA]</scope>
    <source>
        <strain evidence="2 3">B-31</strain>
    </source>
</reference>
<name>W7TIT0_9STRA</name>
<dbReference type="Proteomes" id="UP000019335">
    <property type="component" value="Unassembled WGS sequence"/>
</dbReference>
<keyword evidence="3" id="KW-1185">Reference proteome</keyword>
<dbReference type="EMBL" id="AZIL01003272">
    <property type="protein sequence ID" value="EWM20201.1"/>
    <property type="molecule type" value="Genomic_DNA"/>
</dbReference>
<evidence type="ECO:0000313" key="3">
    <source>
        <dbReference type="Proteomes" id="UP000019335"/>
    </source>
</evidence>
<sequence>MPPAVCGRVHRTSLPTPPPSSPPNMHEHKPPYLDRIARPVSTPWLPLSWPRSITCSRASLWWSWLMAAASSKASSSAVHVMGGREEGANECLRSVSKPTTSYSEPQPLRHKSESLLTVRTLDH</sequence>
<proteinExistence type="predicted"/>
<feature type="region of interest" description="Disordered" evidence="1">
    <location>
        <begin position="1"/>
        <end position="31"/>
    </location>
</feature>
<evidence type="ECO:0000313" key="2">
    <source>
        <dbReference type="EMBL" id="EWM20201.1"/>
    </source>
</evidence>
<dbReference type="AlphaFoldDB" id="W7TIT0"/>